<proteinExistence type="predicted"/>
<evidence type="ECO:0000256" key="1">
    <source>
        <dbReference type="SAM" id="Phobius"/>
    </source>
</evidence>
<evidence type="ECO:0000313" key="2">
    <source>
        <dbReference type="EMBL" id="PLT73301.1"/>
    </source>
</evidence>
<accession>A0A2N5PDS3</accession>
<gene>
    <name evidence="2" type="ORF">CDL26_06640</name>
</gene>
<dbReference type="AlphaFoldDB" id="A0A2N5PDS3"/>
<evidence type="ECO:0000313" key="3">
    <source>
        <dbReference type="Proteomes" id="UP000234891"/>
    </source>
</evidence>
<protein>
    <submittedName>
        <fullName evidence="2">Uncharacterized protein</fullName>
    </submittedName>
</protein>
<keyword evidence="1" id="KW-0472">Membrane</keyword>
<feature type="transmembrane region" description="Helical" evidence="1">
    <location>
        <begin position="52"/>
        <end position="72"/>
    </location>
</feature>
<comment type="caution">
    <text evidence="2">The sequence shown here is derived from an EMBL/GenBank/DDBJ whole genome shotgun (WGS) entry which is preliminary data.</text>
</comment>
<organism evidence="2 3">
    <name type="scientific">Mediterraneibacter gnavus</name>
    <name type="common">Ruminococcus gnavus</name>
    <dbReference type="NCBI Taxonomy" id="33038"/>
    <lineage>
        <taxon>Bacteria</taxon>
        <taxon>Bacillati</taxon>
        <taxon>Bacillota</taxon>
        <taxon>Clostridia</taxon>
        <taxon>Lachnospirales</taxon>
        <taxon>Lachnospiraceae</taxon>
        <taxon>Mediterraneibacter</taxon>
    </lineage>
</organism>
<keyword evidence="1" id="KW-1133">Transmembrane helix</keyword>
<reference evidence="2 3" key="1">
    <citation type="journal article" date="2017" name="Genome Med.">
        <title>A novel Ruminococcus gnavus clade enriched in inflammatory bowel disease patients.</title>
        <authorList>
            <person name="Hall A.B."/>
            <person name="Yassour M."/>
            <person name="Sauk J."/>
            <person name="Garner A."/>
            <person name="Jiang X."/>
            <person name="Arthur T."/>
            <person name="Lagoudas G.K."/>
            <person name="Vatanen T."/>
            <person name="Fornelos N."/>
            <person name="Wilson R."/>
            <person name="Bertha M."/>
            <person name="Cohen M."/>
            <person name="Garber J."/>
            <person name="Khalili H."/>
            <person name="Gevers D."/>
            <person name="Ananthakrishnan A.N."/>
            <person name="Kugathasan S."/>
            <person name="Lander E.S."/>
            <person name="Blainey P."/>
            <person name="Vlamakis H."/>
            <person name="Xavier R.J."/>
            <person name="Huttenhower C."/>
        </authorList>
    </citation>
    <scope>NUCLEOTIDE SEQUENCE [LARGE SCALE GENOMIC DNA]</scope>
    <source>
        <strain evidence="2 3">RJX1124</strain>
    </source>
</reference>
<feature type="transmembrane region" description="Helical" evidence="1">
    <location>
        <begin position="12"/>
        <end position="40"/>
    </location>
</feature>
<name>A0A2N5PDS3_MEDGN</name>
<keyword evidence="1" id="KW-0812">Transmembrane</keyword>
<dbReference type="EMBL" id="NIHS01000008">
    <property type="protein sequence ID" value="PLT73301.1"/>
    <property type="molecule type" value="Genomic_DNA"/>
</dbReference>
<dbReference type="Proteomes" id="UP000234891">
    <property type="component" value="Unassembled WGS sequence"/>
</dbReference>
<sequence length="83" mass="8872">MLFTRDKRSLYLSADAAAGIVSGVIMVLAVGGVQILSWSIGYILTSGTNATVRTPSIVITVICAVIFLLCLFKNKIIRAVVKE</sequence>